<accession>H5XDQ1</accession>
<dbReference type="PROSITE" id="PS51736">
    <property type="entry name" value="RECOMBINASES_3"/>
    <property type="match status" value="1"/>
</dbReference>
<dbReference type="STRING" id="882082.SaccyDRAFT_2509"/>
<reference evidence="7 8" key="1">
    <citation type="submission" date="2011-11" db="EMBL/GenBank/DDBJ databases">
        <title>The Noncontiguous Finished sequence of Saccharomonospora cyanea NA-134.</title>
        <authorList>
            <consortium name="US DOE Joint Genome Institute"/>
            <person name="Lucas S."/>
            <person name="Han J."/>
            <person name="Lapidus A."/>
            <person name="Cheng J.-F."/>
            <person name="Goodwin L."/>
            <person name="Pitluck S."/>
            <person name="Peters L."/>
            <person name="Ovchinnikova G."/>
            <person name="Lu M."/>
            <person name="Detter J.C."/>
            <person name="Han C."/>
            <person name="Tapia R."/>
            <person name="Land M."/>
            <person name="Hauser L."/>
            <person name="Kyrpides N."/>
            <person name="Ivanova N."/>
            <person name="Pagani I."/>
            <person name="Brambilla E.-M."/>
            <person name="Klenk H.-P."/>
            <person name="Woyke T."/>
        </authorList>
    </citation>
    <scope>NUCLEOTIDE SEQUENCE [LARGE SCALE GENOMIC DNA]</scope>
    <source>
        <strain evidence="7 8">NA-134</strain>
    </source>
</reference>
<dbReference type="Gene3D" id="3.40.50.1390">
    <property type="entry name" value="Resolvase, N-terminal catalytic domain"/>
    <property type="match status" value="1"/>
</dbReference>
<dbReference type="AlphaFoldDB" id="H5XDQ1"/>
<gene>
    <name evidence="7" type="ORF">SaccyDRAFT_2509</name>
</gene>
<dbReference type="InterPro" id="IPR036162">
    <property type="entry name" value="Resolvase-like_N_sf"/>
</dbReference>
<dbReference type="PANTHER" id="PTHR30461:SF2">
    <property type="entry name" value="SERINE RECOMBINASE PINE-RELATED"/>
    <property type="match status" value="1"/>
</dbReference>
<evidence type="ECO:0000256" key="3">
    <source>
        <dbReference type="ARBA" id="ARBA00023125"/>
    </source>
</evidence>
<dbReference type="SUPFAM" id="SSF46689">
    <property type="entry name" value="Homeodomain-like"/>
    <property type="match status" value="1"/>
</dbReference>
<dbReference type="InterPro" id="IPR009057">
    <property type="entry name" value="Homeodomain-like_sf"/>
</dbReference>
<dbReference type="InterPro" id="IPR006120">
    <property type="entry name" value="Resolvase_HTH_dom"/>
</dbReference>
<feature type="active site" description="O-(5'-phospho-DNA)-serine intermediate" evidence="5">
    <location>
        <position position="4"/>
    </location>
</feature>
<dbReference type="Proteomes" id="UP000002791">
    <property type="component" value="Chromosome"/>
</dbReference>
<dbReference type="OrthoDB" id="3405463at2"/>
<keyword evidence="8" id="KW-1185">Reference proteome</keyword>
<dbReference type="GO" id="GO:0015074">
    <property type="term" value="P:DNA integration"/>
    <property type="evidence" value="ECO:0007669"/>
    <property type="project" value="UniProtKB-KW"/>
</dbReference>
<dbReference type="PROSITE" id="PS00398">
    <property type="entry name" value="RECOMBINASES_2"/>
    <property type="match status" value="1"/>
</dbReference>
<proteinExistence type="inferred from homology"/>
<dbReference type="SMART" id="SM00857">
    <property type="entry name" value="Resolvase"/>
    <property type="match status" value="1"/>
</dbReference>
<name>H5XDQ1_9PSEU</name>
<dbReference type="InterPro" id="IPR050639">
    <property type="entry name" value="SSR_resolvase"/>
</dbReference>
<dbReference type="InterPro" id="IPR006118">
    <property type="entry name" value="Recombinase_CS"/>
</dbReference>
<dbReference type="HOGENOM" id="CLU_010686_8_0_11"/>
<protein>
    <submittedName>
        <fullName evidence="7">Site-specific recombinase, DNA invertase Pin</fullName>
    </submittedName>
</protein>
<dbReference type="eggNOG" id="COG1961">
    <property type="taxonomic scope" value="Bacteria"/>
</dbReference>
<dbReference type="EMBL" id="CM001440">
    <property type="protein sequence ID" value="EHR61375.1"/>
    <property type="molecule type" value="Genomic_DNA"/>
</dbReference>
<keyword evidence="4" id="KW-0233">DNA recombination</keyword>
<dbReference type="CDD" id="cd03768">
    <property type="entry name" value="SR_ResInv"/>
    <property type="match status" value="1"/>
</dbReference>
<dbReference type="Gene3D" id="1.10.10.60">
    <property type="entry name" value="Homeodomain-like"/>
    <property type="match status" value="1"/>
</dbReference>
<evidence type="ECO:0000256" key="2">
    <source>
        <dbReference type="ARBA" id="ARBA00022908"/>
    </source>
</evidence>
<dbReference type="Pfam" id="PF02796">
    <property type="entry name" value="HTH_7"/>
    <property type="match status" value="1"/>
</dbReference>
<comment type="similarity">
    <text evidence="1">Belongs to the site-specific recombinase resolvase family.</text>
</comment>
<dbReference type="GO" id="GO:0003677">
    <property type="term" value="F:DNA binding"/>
    <property type="evidence" value="ECO:0007669"/>
    <property type="project" value="UniProtKB-KW"/>
</dbReference>
<evidence type="ECO:0000256" key="4">
    <source>
        <dbReference type="ARBA" id="ARBA00023172"/>
    </source>
</evidence>
<keyword evidence="3" id="KW-0238">DNA-binding</keyword>
<dbReference type="PANTHER" id="PTHR30461">
    <property type="entry name" value="DNA-INVERTASE FROM LAMBDOID PROPHAGE"/>
    <property type="match status" value="1"/>
</dbReference>
<evidence type="ECO:0000256" key="1">
    <source>
        <dbReference type="ARBA" id="ARBA00009913"/>
    </source>
</evidence>
<sequence length="186" mass="20761">MRVSTGDQNPDAQRDALIRAGVAEENIYVDYTSGAKSSRPQWDVVNKVLRAGDVLVCTRLDRVGRSTAHLVSLLDEFRRRDVAFRFLEQGIDTTTAEGRMVYRMLAAVAEFQRDLIVANTHEGLAAARARGRKGGRRPKLTAYQAELAQQLYDAREKTVQEIADLFTVPRSTVYGYLNKSDQPSGV</sequence>
<dbReference type="GO" id="GO:0000150">
    <property type="term" value="F:DNA strand exchange activity"/>
    <property type="evidence" value="ECO:0007669"/>
    <property type="project" value="InterPro"/>
</dbReference>
<keyword evidence="2" id="KW-0229">DNA integration</keyword>
<evidence type="ECO:0000259" key="6">
    <source>
        <dbReference type="PROSITE" id="PS51736"/>
    </source>
</evidence>
<feature type="domain" description="Resolvase/invertase-type recombinase catalytic" evidence="6">
    <location>
        <begin position="1"/>
        <end position="131"/>
    </location>
</feature>
<dbReference type="InterPro" id="IPR006119">
    <property type="entry name" value="Resolv_N"/>
</dbReference>
<evidence type="ECO:0000313" key="7">
    <source>
        <dbReference type="EMBL" id="EHR61375.1"/>
    </source>
</evidence>
<organism evidence="7 8">
    <name type="scientific">Saccharomonospora cyanea NA-134</name>
    <dbReference type="NCBI Taxonomy" id="882082"/>
    <lineage>
        <taxon>Bacteria</taxon>
        <taxon>Bacillati</taxon>
        <taxon>Actinomycetota</taxon>
        <taxon>Actinomycetes</taxon>
        <taxon>Pseudonocardiales</taxon>
        <taxon>Pseudonocardiaceae</taxon>
        <taxon>Saccharomonospora</taxon>
    </lineage>
</organism>
<evidence type="ECO:0000256" key="5">
    <source>
        <dbReference type="PIRSR" id="PIRSR606118-50"/>
    </source>
</evidence>
<dbReference type="SUPFAM" id="SSF53041">
    <property type="entry name" value="Resolvase-like"/>
    <property type="match status" value="1"/>
</dbReference>
<dbReference type="Pfam" id="PF00239">
    <property type="entry name" value="Resolvase"/>
    <property type="match status" value="1"/>
</dbReference>
<evidence type="ECO:0000313" key="8">
    <source>
        <dbReference type="Proteomes" id="UP000002791"/>
    </source>
</evidence>